<dbReference type="GO" id="GO:0004252">
    <property type="term" value="F:serine-type endopeptidase activity"/>
    <property type="evidence" value="ECO:0007669"/>
    <property type="project" value="InterPro"/>
</dbReference>
<dbReference type="SUPFAM" id="SSF144091">
    <property type="entry name" value="Rhomboid-like"/>
    <property type="match status" value="1"/>
</dbReference>
<evidence type="ECO:0000256" key="1">
    <source>
        <dbReference type="ARBA" id="ARBA00004141"/>
    </source>
</evidence>
<dbReference type="InterPro" id="IPR035952">
    <property type="entry name" value="Rhomboid-like_sf"/>
</dbReference>
<evidence type="ECO:0000313" key="7">
    <source>
        <dbReference type="EMBL" id="KAJ8901142.1"/>
    </source>
</evidence>
<keyword evidence="2 5" id="KW-0812">Transmembrane</keyword>
<feature type="transmembrane region" description="Helical" evidence="5">
    <location>
        <begin position="98"/>
        <end position="117"/>
    </location>
</feature>
<gene>
    <name evidence="7" type="ORF">NDN08_005002</name>
</gene>
<evidence type="ECO:0000313" key="8">
    <source>
        <dbReference type="Proteomes" id="UP001157974"/>
    </source>
</evidence>
<dbReference type="Gene3D" id="1.20.1540.10">
    <property type="entry name" value="Rhomboid-like"/>
    <property type="match status" value="1"/>
</dbReference>
<protein>
    <recommendedName>
        <fullName evidence="6">Peptidase S54 rhomboid domain-containing protein</fullName>
    </recommendedName>
</protein>
<keyword evidence="4 5" id="KW-0472">Membrane</keyword>
<feature type="domain" description="Peptidase S54 rhomboid" evidence="6">
    <location>
        <begin position="135"/>
        <end position="272"/>
    </location>
</feature>
<dbReference type="EMBL" id="JAMWBK010000012">
    <property type="protein sequence ID" value="KAJ8901142.1"/>
    <property type="molecule type" value="Genomic_DNA"/>
</dbReference>
<keyword evidence="8" id="KW-1185">Reference proteome</keyword>
<dbReference type="Proteomes" id="UP001157974">
    <property type="component" value="Unassembled WGS sequence"/>
</dbReference>
<reference evidence="7 8" key="1">
    <citation type="journal article" date="2023" name="Nat. Commun.">
        <title>Origin of minicircular mitochondrial genomes in red algae.</title>
        <authorList>
            <person name="Lee Y."/>
            <person name="Cho C.H."/>
            <person name="Lee Y.M."/>
            <person name="Park S.I."/>
            <person name="Yang J.H."/>
            <person name="West J.A."/>
            <person name="Bhattacharya D."/>
            <person name="Yoon H.S."/>
        </authorList>
    </citation>
    <scope>NUCLEOTIDE SEQUENCE [LARGE SCALE GENOMIC DNA]</scope>
    <source>
        <strain evidence="7 8">CCMP1338</strain>
        <tissue evidence="7">Whole cell</tissue>
    </source>
</reference>
<comment type="subcellular location">
    <subcellularLocation>
        <location evidence="1">Membrane</location>
        <topology evidence="1">Multi-pass membrane protein</topology>
    </subcellularLocation>
</comment>
<dbReference type="Pfam" id="PF01694">
    <property type="entry name" value="Rhomboid"/>
    <property type="match status" value="1"/>
</dbReference>
<keyword evidence="3 5" id="KW-1133">Transmembrane helix</keyword>
<comment type="caution">
    <text evidence="7">The sequence shown here is derived from an EMBL/GenBank/DDBJ whole genome shotgun (WGS) entry which is preliminary data.</text>
</comment>
<feature type="transmembrane region" description="Helical" evidence="5">
    <location>
        <begin position="200"/>
        <end position="218"/>
    </location>
</feature>
<dbReference type="PANTHER" id="PTHR43731:SF26">
    <property type="entry name" value="RHOMBOID-LIKE PROTEIN 10, CHLOROPLASTIC"/>
    <property type="match status" value="1"/>
</dbReference>
<evidence type="ECO:0000256" key="5">
    <source>
        <dbReference type="SAM" id="Phobius"/>
    </source>
</evidence>
<dbReference type="AlphaFoldDB" id="A0AAV8UII9"/>
<evidence type="ECO:0000256" key="4">
    <source>
        <dbReference type="ARBA" id="ARBA00023136"/>
    </source>
</evidence>
<feature type="transmembrane region" description="Helical" evidence="5">
    <location>
        <begin position="176"/>
        <end position="194"/>
    </location>
</feature>
<evidence type="ECO:0000259" key="6">
    <source>
        <dbReference type="Pfam" id="PF01694"/>
    </source>
</evidence>
<dbReference type="PANTHER" id="PTHR43731">
    <property type="entry name" value="RHOMBOID PROTEASE"/>
    <property type="match status" value="1"/>
</dbReference>
<dbReference type="InterPro" id="IPR050925">
    <property type="entry name" value="Rhomboid_protease_S54"/>
</dbReference>
<dbReference type="InterPro" id="IPR022764">
    <property type="entry name" value="Peptidase_S54_rhomboid_dom"/>
</dbReference>
<feature type="transmembrane region" description="Helical" evidence="5">
    <location>
        <begin position="230"/>
        <end position="248"/>
    </location>
</feature>
<sequence length="298" mass="32288">MVESCGFVFDVGVWRRRNVGVGVKRCGVDRSAKVWAGGGRGGGAWLPPRGGGFFGRFGGDGEGGKPNDRFVLGLGIVGGVEIARSIEKSEGLGRRNLSWPYILIGLNILAFILQGFMGDKLTMMGAKVNRAIAEGQFYRLLTSMFLHGSLGHLLVNSLSTYSIGPSVESWFGKRRFIALYLFSGFCGNLMSFYFLPQPSIGASGAVFGLLGALAFFLLRHRGLIRGSERNLTRFAYVIAINFAMGLSPNSQIDNFGHLGGLLGGVMFSYLIGPNLTIERVRGRPVLVDRPLLTQAIRK</sequence>
<organism evidence="7 8">
    <name type="scientific">Rhodosorus marinus</name>
    <dbReference type="NCBI Taxonomy" id="101924"/>
    <lineage>
        <taxon>Eukaryota</taxon>
        <taxon>Rhodophyta</taxon>
        <taxon>Stylonematophyceae</taxon>
        <taxon>Stylonematales</taxon>
        <taxon>Stylonemataceae</taxon>
        <taxon>Rhodosorus</taxon>
    </lineage>
</organism>
<evidence type="ECO:0000256" key="3">
    <source>
        <dbReference type="ARBA" id="ARBA00022989"/>
    </source>
</evidence>
<accession>A0AAV8UII9</accession>
<name>A0AAV8UII9_9RHOD</name>
<proteinExistence type="predicted"/>
<feature type="transmembrane region" description="Helical" evidence="5">
    <location>
        <begin position="254"/>
        <end position="272"/>
    </location>
</feature>
<evidence type="ECO:0000256" key="2">
    <source>
        <dbReference type="ARBA" id="ARBA00022692"/>
    </source>
</evidence>
<dbReference type="GO" id="GO:0016020">
    <property type="term" value="C:membrane"/>
    <property type="evidence" value="ECO:0007669"/>
    <property type="project" value="UniProtKB-SubCell"/>
</dbReference>